<evidence type="ECO:0000313" key="2">
    <source>
        <dbReference type="EMBL" id="HFK97225.1"/>
    </source>
</evidence>
<protein>
    <submittedName>
        <fullName evidence="2">Uncharacterized protein</fullName>
    </submittedName>
</protein>
<organism evidence="2">
    <name type="scientific">Desulfacinum infernum</name>
    <dbReference type="NCBI Taxonomy" id="35837"/>
    <lineage>
        <taxon>Bacteria</taxon>
        <taxon>Pseudomonadati</taxon>
        <taxon>Thermodesulfobacteriota</taxon>
        <taxon>Syntrophobacteria</taxon>
        <taxon>Syntrophobacterales</taxon>
        <taxon>Syntrophobacteraceae</taxon>
        <taxon>Desulfacinum</taxon>
    </lineage>
</organism>
<feature type="compositionally biased region" description="Basic and acidic residues" evidence="1">
    <location>
        <begin position="255"/>
        <end position="264"/>
    </location>
</feature>
<evidence type="ECO:0000256" key="1">
    <source>
        <dbReference type="SAM" id="MobiDB-lite"/>
    </source>
</evidence>
<comment type="caution">
    <text evidence="2">The sequence shown here is derived from an EMBL/GenBank/DDBJ whole genome shotgun (WGS) entry which is preliminary data.</text>
</comment>
<dbReference type="SUPFAM" id="SSF56399">
    <property type="entry name" value="ADP-ribosylation"/>
    <property type="match status" value="1"/>
</dbReference>
<feature type="compositionally biased region" description="Basic residues" evidence="1">
    <location>
        <begin position="241"/>
        <end position="254"/>
    </location>
</feature>
<name>A0A832EJD0_9BACT</name>
<sequence>MSHSIPLKTLAKILTTMACTLPHEYGLFWDDDGTMPWKEFYWALQEDPRLRFVRESTLKALALLGHPLPFVLDGSRLRLVSMASTMAARPSMEPPDRLFTGIRLRRLAVVRLDGLRAVHRSYVPLWADKDTAERMARRRTAHPLVLEVRAREAHGAGSLFYQAGDGFFLTRSVDVAYVVFPLAALEEAPEKETPARLRRLAEPGPADDFPSHAGSFHVEPHHLHGLHANRAAEEAHAKAPSGKKRAAKGGWKKAARAERRKREV</sequence>
<proteinExistence type="predicted"/>
<dbReference type="Gene3D" id="3.20.170.30">
    <property type="match status" value="1"/>
</dbReference>
<dbReference type="InterPro" id="IPR042081">
    <property type="entry name" value="RNA_2'-PTrans_C"/>
</dbReference>
<dbReference type="AlphaFoldDB" id="A0A832EJD0"/>
<reference evidence="2" key="1">
    <citation type="journal article" date="2020" name="mSystems">
        <title>Genome- and Community-Level Interaction Insights into Carbon Utilization and Element Cycling Functions of Hydrothermarchaeota in Hydrothermal Sediment.</title>
        <authorList>
            <person name="Zhou Z."/>
            <person name="Liu Y."/>
            <person name="Xu W."/>
            <person name="Pan J."/>
            <person name="Luo Z.H."/>
            <person name="Li M."/>
        </authorList>
    </citation>
    <scope>NUCLEOTIDE SEQUENCE [LARGE SCALE GENOMIC DNA]</scope>
    <source>
        <strain evidence="2">SpSt-456</strain>
    </source>
</reference>
<accession>A0A832EJD0</accession>
<dbReference type="EMBL" id="DSTK01000023">
    <property type="protein sequence ID" value="HFK97225.1"/>
    <property type="molecule type" value="Genomic_DNA"/>
</dbReference>
<feature type="region of interest" description="Disordered" evidence="1">
    <location>
        <begin position="222"/>
        <end position="264"/>
    </location>
</feature>
<gene>
    <name evidence="2" type="ORF">ENS06_07865</name>
</gene>